<gene>
    <name evidence="1" type="ORF">Anapl_03460</name>
</gene>
<sequence>MDSFVSISAKRCFSAGLDGKMLVLLTDTTAPRWGHSSRLFHALHISFHRSLVAIALTLCQELFVRRGARGGQAART</sequence>
<dbReference type="AlphaFoldDB" id="R0L3L2"/>
<evidence type="ECO:0000313" key="2">
    <source>
        <dbReference type="Proteomes" id="UP000296049"/>
    </source>
</evidence>
<organism evidence="1 2">
    <name type="scientific">Anas platyrhynchos</name>
    <name type="common">Mallard</name>
    <name type="synonym">Anas boschas</name>
    <dbReference type="NCBI Taxonomy" id="8839"/>
    <lineage>
        <taxon>Eukaryota</taxon>
        <taxon>Metazoa</taxon>
        <taxon>Chordata</taxon>
        <taxon>Craniata</taxon>
        <taxon>Vertebrata</taxon>
        <taxon>Euteleostomi</taxon>
        <taxon>Archelosauria</taxon>
        <taxon>Archosauria</taxon>
        <taxon>Dinosauria</taxon>
        <taxon>Saurischia</taxon>
        <taxon>Theropoda</taxon>
        <taxon>Coelurosauria</taxon>
        <taxon>Aves</taxon>
        <taxon>Neognathae</taxon>
        <taxon>Galloanserae</taxon>
        <taxon>Anseriformes</taxon>
        <taxon>Anatidae</taxon>
        <taxon>Anatinae</taxon>
        <taxon>Anas</taxon>
    </lineage>
</organism>
<evidence type="ECO:0000313" key="1">
    <source>
        <dbReference type="EMBL" id="EOB00174.1"/>
    </source>
</evidence>
<protein>
    <submittedName>
        <fullName evidence="1">Uncharacterized protein</fullName>
    </submittedName>
</protein>
<reference evidence="2" key="1">
    <citation type="journal article" date="2013" name="Nat. Genet.">
        <title>The duck genome and transcriptome provide insight into an avian influenza virus reservoir species.</title>
        <authorList>
            <person name="Huang Y."/>
            <person name="Li Y."/>
            <person name="Burt D.W."/>
            <person name="Chen H."/>
            <person name="Zhang Y."/>
            <person name="Qian W."/>
            <person name="Kim H."/>
            <person name="Gan S."/>
            <person name="Zhao Y."/>
            <person name="Li J."/>
            <person name="Yi K."/>
            <person name="Feng H."/>
            <person name="Zhu P."/>
            <person name="Li B."/>
            <person name="Liu Q."/>
            <person name="Fairley S."/>
            <person name="Magor K.E."/>
            <person name="Du Z."/>
            <person name="Hu X."/>
            <person name="Goodman L."/>
            <person name="Tafer H."/>
            <person name="Vignal A."/>
            <person name="Lee T."/>
            <person name="Kim K.W."/>
            <person name="Sheng Z."/>
            <person name="An Y."/>
            <person name="Searle S."/>
            <person name="Herrero J."/>
            <person name="Groenen M.A."/>
            <person name="Crooijmans R.P."/>
            <person name="Faraut T."/>
            <person name="Cai Q."/>
            <person name="Webster R.G."/>
            <person name="Aldridge J.R."/>
            <person name="Warren W.C."/>
            <person name="Bartschat S."/>
            <person name="Kehr S."/>
            <person name="Marz M."/>
            <person name="Stadler P.F."/>
            <person name="Smith J."/>
            <person name="Kraus R.H."/>
            <person name="Zhao Y."/>
            <person name="Ren L."/>
            <person name="Fei J."/>
            <person name="Morisson M."/>
            <person name="Kaiser P."/>
            <person name="Griffin D.K."/>
            <person name="Rao M."/>
            <person name="Pitel F."/>
            <person name="Wang J."/>
            <person name="Li N."/>
        </authorList>
    </citation>
    <scope>NUCLEOTIDE SEQUENCE [LARGE SCALE GENOMIC DNA]</scope>
</reference>
<accession>R0L3L2</accession>
<dbReference type="Proteomes" id="UP000296049">
    <property type="component" value="Unassembled WGS sequence"/>
</dbReference>
<name>R0L3L2_ANAPL</name>
<proteinExistence type="predicted"/>
<keyword evidence="2" id="KW-1185">Reference proteome</keyword>
<dbReference type="EMBL" id="KB743226">
    <property type="protein sequence ID" value="EOB00174.1"/>
    <property type="molecule type" value="Genomic_DNA"/>
</dbReference>